<dbReference type="Proteomes" id="UP000001292">
    <property type="component" value="Unassembled WGS sequence"/>
</dbReference>
<organism evidence="2">
    <name type="scientific">Drosophila sechellia</name>
    <name type="common">Fruit fly</name>
    <dbReference type="NCBI Taxonomy" id="7238"/>
    <lineage>
        <taxon>Eukaryota</taxon>
        <taxon>Metazoa</taxon>
        <taxon>Ecdysozoa</taxon>
        <taxon>Arthropoda</taxon>
        <taxon>Hexapoda</taxon>
        <taxon>Insecta</taxon>
        <taxon>Pterygota</taxon>
        <taxon>Neoptera</taxon>
        <taxon>Endopterygota</taxon>
        <taxon>Diptera</taxon>
        <taxon>Brachycera</taxon>
        <taxon>Muscomorpha</taxon>
        <taxon>Ephydroidea</taxon>
        <taxon>Drosophilidae</taxon>
        <taxon>Drosophila</taxon>
        <taxon>Sophophora</taxon>
    </lineage>
</organism>
<dbReference type="HOGENOM" id="CLU_2981292_0_0_1"/>
<proteinExistence type="predicted"/>
<protein>
    <submittedName>
        <fullName evidence="1">GM20561</fullName>
    </submittedName>
</protein>
<sequence>MRFQYTLLTHGIHFGDGKTFPIRHMEEDTESLLGYHSDTRIELEEDYLPEPRFQNSIP</sequence>
<accession>B4HMB3</accession>
<keyword evidence="2" id="KW-1185">Reference proteome</keyword>
<dbReference type="EMBL" id="CH480816">
    <property type="protein sequence ID" value="EDW47190.1"/>
    <property type="molecule type" value="Genomic_DNA"/>
</dbReference>
<dbReference type="STRING" id="7238.B4HMB3"/>
<dbReference type="AlphaFoldDB" id="B4HMB3"/>
<gene>
    <name evidence="1" type="primary">Dsec\GM20561</name>
    <name evidence="1" type="ORF">Dsec_GM20561</name>
</gene>
<reference evidence="1 2" key="1">
    <citation type="journal article" date="2007" name="Nature">
        <title>Evolution of genes and genomes on the Drosophila phylogeny.</title>
        <authorList>
            <consortium name="Drosophila 12 Genomes Consortium"/>
            <person name="Clark A.G."/>
            <person name="Eisen M.B."/>
            <person name="Smith D.R."/>
            <person name="Bergman C.M."/>
            <person name="Oliver B."/>
            <person name="Markow T.A."/>
            <person name="Kaufman T.C."/>
            <person name="Kellis M."/>
            <person name="Gelbart W."/>
            <person name="Iyer V.N."/>
            <person name="Pollard D.A."/>
            <person name="Sackton T.B."/>
            <person name="Larracuente A.M."/>
            <person name="Singh N.D."/>
            <person name="Abad J.P."/>
            <person name="Abt D.N."/>
            <person name="Adryan B."/>
            <person name="Aguade M."/>
            <person name="Akashi H."/>
            <person name="Anderson W.W."/>
            <person name="Aquadro C.F."/>
            <person name="Ardell D.H."/>
            <person name="Arguello R."/>
            <person name="Artieri C.G."/>
            <person name="Barbash D.A."/>
            <person name="Barker D."/>
            <person name="Barsanti P."/>
            <person name="Batterham P."/>
            <person name="Batzoglou S."/>
            <person name="Begun D."/>
            <person name="Bhutkar A."/>
            <person name="Blanco E."/>
            <person name="Bosak S.A."/>
            <person name="Bradley R.K."/>
            <person name="Brand A.D."/>
            <person name="Brent M.R."/>
            <person name="Brooks A.N."/>
            <person name="Brown R.H."/>
            <person name="Butlin R.K."/>
            <person name="Caggese C."/>
            <person name="Calvi B.R."/>
            <person name="Bernardo de Carvalho A."/>
            <person name="Caspi A."/>
            <person name="Castrezana S."/>
            <person name="Celniker S.E."/>
            <person name="Chang J.L."/>
            <person name="Chapple C."/>
            <person name="Chatterji S."/>
            <person name="Chinwalla A."/>
            <person name="Civetta A."/>
            <person name="Clifton S.W."/>
            <person name="Comeron J.M."/>
            <person name="Costello J.C."/>
            <person name="Coyne J.A."/>
            <person name="Daub J."/>
            <person name="David R.G."/>
            <person name="Delcher A.L."/>
            <person name="Delehaunty K."/>
            <person name="Do C.B."/>
            <person name="Ebling H."/>
            <person name="Edwards K."/>
            <person name="Eickbush T."/>
            <person name="Evans J.D."/>
            <person name="Filipski A."/>
            <person name="Findeiss S."/>
            <person name="Freyhult E."/>
            <person name="Fulton L."/>
            <person name="Fulton R."/>
            <person name="Garcia A.C."/>
            <person name="Gardiner A."/>
            <person name="Garfield D.A."/>
            <person name="Garvin B.E."/>
            <person name="Gibson G."/>
            <person name="Gilbert D."/>
            <person name="Gnerre S."/>
            <person name="Godfrey J."/>
            <person name="Good R."/>
            <person name="Gotea V."/>
            <person name="Gravely B."/>
            <person name="Greenberg A.J."/>
            <person name="Griffiths-Jones S."/>
            <person name="Gross S."/>
            <person name="Guigo R."/>
            <person name="Gustafson E.A."/>
            <person name="Haerty W."/>
            <person name="Hahn M.W."/>
            <person name="Halligan D.L."/>
            <person name="Halpern A.L."/>
            <person name="Halter G.M."/>
            <person name="Han M.V."/>
            <person name="Heger A."/>
            <person name="Hillier L."/>
            <person name="Hinrichs A.S."/>
            <person name="Holmes I."/>
            <person name="Hoskins R.A."/>
            <person name="Hubisz M.J."/>
            <person name="Hultmark D."/>
            <person name="Huntley M.A."/>
            <person name="Jaffe D.B."/>
            <person name="Jagadeeshan S."/>
            <person name="Jeck W.R."/>
            <person name="Johnson J."/>
            <person name="Jones C.D."/>
            <person name="Jordan W.C."/>
            <person name="Karpen G.H."/>
            <person name="Kataoka E."/>
            <person name="Keightley P.D."/>
            <person name="Kheradpour P."/>
            <person name="Kirkness E.F."/>
            <person name="Koerich L.B."/>
            <person name="Kristiansen K."/>
            <person name="Kudrna D."/>
            <person name="Kulathinal R.J."/>
            <person name="Kumar S."/>
            <person name="Kwok R."/>
            <person name="Lander E."/>
            <person name="Langley C.H."/>
            <person name="Lapoint R."/>
            <person name="Lazzaro B.P."/>
            <person name="Lee S.J."/>
            <person name="Levesque L."/>
            <person name="Li R."/>
            <person name="Lin C.F."/>
            <person name="Lin M.F."/>
            <person name="Lindblad-Toh K."/>
            <person name="Llopart A."/>
            <person name="Long M."/>
            <person name="Low L."/>
            <person name="Lozovsky E."/>
            <person name="Lu J."/>
            <person name="Luo M."/>
            <person name="Machado C.A."/>
            <person name="Makalowski W."/>
            <person name="Marzo M."/>
            <person name="Matsuda M."/>
            <person name="Matzkin L."/>
            <person name="McAllister B."/>
            <person name="McBride C.S."/>
            <person name="McKernan B."/>
            <person name="McKernan K."/>
            <person name="Mendez-Lago M."/>
            <person name="Minx P."/>
            <person name="Mollenhauer M.U."/>
            <person name="Montooth K."/>
            <person name="Mount S.M."/>
            <person name="Mu X."/>
            <person name="Myers E."/>
            <person name="Negre B."/>
            <person name="Newfeld S."/>
            <person name="Nielsen R."/>
            <person name="Noor M.A."/>
            <person name="O'Grady P."/>
            <person name="Pachter L."/>
            <person name="Papaceit M."/>
            <person name="Parisi M.J."/>
            <person name="Parisi M."/>
            <person name="Parts L."/>
            <person name="Pedersen J.S."/>
            <person name="Pesole G."/>
            <person name="Phillippy A.M."/>
            <person name="Ponting C.P."/>
            <person name="Pop M."/>
            <person name="Porcelli D."/>
            <person name="Powell J.R."/>
            <person name="Prohaska S."/>
            <person name="Pruitt K."/>
            <person name="Puig M."/>
            <person name="Quesneville H."/>
            <person name="Ram K.R."/>
            <person name="Rand D."/>
            <person name="Rasmussen M.D."/>
            <person name="Reed L.K."/>
            <person name="Reenan R."/>
            <person name="Reily A."/>
            <person name="Remington K.A."/>
            <person name="Rieger T.T."/>
            <person name="Ritchie M.G."/>
            <person name="Robin C."/>
            <person name="Rogers Y.H."/>
            <person name="Rohde C."/>
            <person name="Rozas J."/>
            <person name="Rubenfield M.J."/>
            <person name="Ruiz A."/>
            <person name="Russo S."/>
            <person name="Salzberg S.L."/>
            <person name="Sanchez-Gracia A."/>
            <person name="Saranga D.J."/>
            <person name="Sato H."/>
            <person name="Schaeffer S.W."/>
            <person name="Schatz M.C."/>
            <person name="Schlenke T."/>
            <person name="Schwartz R."/>
            <person name="Segarra C."/>
            <person name="Singh R.S."/>
            <person name="Sirot L."/>
            <person name="Sirota M."/>
            <person name="Sisneros N.B."/>
            <person name="Smith C.D."/>
            <person name="Smith T.F."/>
            <person name="Spieth J."/>
            <person name="Stage D.E."/>
            <person name="Stark A."/>
            <person name="Stephan W."/>
            <person name="Strausberg R.L."/>
            <person name="Strempel S."/>
            <person name="Sturgill D."/>
            <person name="Sutton G."/>
            <person name="Sutton G.G."/>
            <person name="Tao W."/>
            <person name="Teichmann S."/>
            <person name="Tobari Y.N."/>
            <person name="Tomimura Y."/>
            <person name="Tsolas J.M."/>
            <person name="Valente V.L."/>
            <person name="Venter E."/>
            <person name="Venter J.C."/>
            <person name="Vicario S."/>
            <person name="Vieira F.G."/>
            <person name="Vilella A.J."/>
            <person name="Villasante A."/>
            <person name="Walenz B."/>
            <person name="Wang J."/>
            <person name="Wasserman M."/>
            <person name="Watts T."/>
            <person name="Wilson D."/>
            <person name="Wilson R.K."/>
            <person name="Wing R.A."/>
            <person name="Wolfner M.F."/>
            <person name="Wong A."/>
            <person name="Wong G.K."/>
            <person name="Wu C.I."/>
            <person name="Wu G."/>
            <person name="Yamamoto D."/>
            <person name="Yang H.P."/>
            <person name="Yang S.P."/>
            <person name="Yorke J.A."/>
            <person name="Yoshida K."/>
            <person name="Zdobnov E."/>
            <person name="Zhang P."/>
            <person name="Zhang Y."/>
            <person name="Zimin A.V."/>
            <person name="Baldwin J."/>
            <person name="Abdouelleil A."/>
            <person name="Abdulkadir J."/>
            <person name="Abebe A."/>
            <person name="Abera B."/>
            <person name="Abreu J."/>
            <person name="Acer S.C."/>
            <person name="Aftuck L."/>
            <person name="Alexander A."/>
            <person name="An P."/>
            <person name="Anderson E."/>
            <person name="Anderson S."/>
            <person name="Arachi H."/>
            <person name="Azer M."/>
            <person name="Bachantsang P."/>
            <person name="Barry A."/>
            <person name="Bayul T."/>
            <person name="Berlin A."/>
            <person name="Bessette D."/>
            <person name="Bloom T."/>
            <person name="Blye J."/>
            <person name="Boguslavskiy L."/>
            <person name="Bonnet C."/>
            <person name="Boukhgalter B."/>
            <person name="Bourzgui I."/>
            <person name="Brown A."/>
            <person name="Cahill P."/>
            <person name="Channer S."/>
            <person name="Cheshatsang Y."/>
            <person name="Chuda L."/>
            <person name="Citroen M."/>
            <person name="Collymore A."/>
            <person name="Cooke P."/>
            <person name="Costello M."/>
            <person name="D'Aco K."/>
            <person name="Daza R."/>
            <person name="De Haan G."/>
            <person name="DeGray S."/>
            <person name="DeMaso C."/>
            <person name="Dhargay N."/>
            <person name="Dooley K."/>
            <person name="Dooley E."/>
            <person name="Doricent M."/>
            <person name="Dorje P."/>
            <person name="Dorjee K."/>
            <person name="Dupes A."/>
            <person name="Elong R."/>
            <person name="Falk J."/>
            <person name="Farina A."/>
            <person name="Faro S."/>
            <person name="Ferguson D."/>
            <person name="Fisher S."/>
            <person name="Foley C.D."/>
            <person name="Franke A."/>
            <person name="Friedrich D."/>
            <person name="Gadbois L."/>
            <person name="Gearin G."/>
            <person name="Gearin C.R."/>
            <person name="Giannoukos G."/>
            <person name="Goode T."/>
            <person name="Graham J."/>
            <person name="Grandbois E."/>
            <person name="Grewal S."/>
            <person name="Gyaltsen K."/>
            <person name="Hafez N."/>
            <person name="Hagos B."/>
            <person name="Hall J."/>
            <person name="Henson C."/>
            <person name="Hollinger A."/>
            <person name="Honan T."/>
            <person name="Huard M.D."/>
            <person name="Hughes L."/>
            <person name="Hurhula B."/>
            <person name="Husby M.E."/>
            <person name="Kamat A."/>
            <person name="Kanga B."/>
            <person name="Kashin S."/>
            <person name="Khazanovich D."/>
            <person name="Kisner P."/>
            <person name="Lance K."/>
            <person name="Lara M."/>
            <person name="Lee W."/>
            <person name="Lennon N."/>
            <person name="Letendre F."/>
            <person name="LeVine R."/>
            <person name="Lipovsky A."/>
            <person name="Liu X."/>
            <person name="Liu J."/>
            <person name="Liu S."/>
            <person name="Lokyitsang T."/>
            <person name="Lokyitsang Y."/>
            <person name="Lubonja R."/>
            <person name="Lui A."/>
            <person name="MacDonald P."/>
            <person name="Magnisalis V."/>
            <person name="Maru K."/>
            <person name="Matthews C."/>
            <person name="McCusker W."/>
            <person name="McDonough S."/>
            <person name="Mehta T."/>
            <person name="Meldrim J."/>
            <person name="Meneus L."/>
            <person name="Mihai O."/>
            <person name="Mihalev A."/>
            <person name="Mihova T."/>
            <person name="Mittelman R."/>
            <person name="Mlenga V."/>
            <person name="Montmayeur A."/>
            <person name="Mulrain L."/>
            <person name="Navidi A."/>
            <person name="Naylor J."/>
            <person name="Negash T."/>
            <person name="Nguyen T."/>
            <person name="Nguyen N."/>
            <person name="Nicol R."/>
            <person name="Norbu C."/>
            <person name="Norbu N."/>
            <person name="Novod N."/>
            <person name="O'Neill B."/>
            <person name="Osman S."/>
            <person name="Markiewicz E."/>
            <person name="Oyono O.L."/>
            <person name="Patti C."/>
            <person name="Phunkhang P."/>
            <person name="Pierre F."/>
            <person name="Priest M."/>
            <person name="Raghuraman S."/>
            <person name="Rege F."/>
            <person name="Reyes R."/>
            <person name="Rise C."/>
            <person name="Rogov P."/>
            <person name="Ross K."/>
            <person name="Ryan E."/>
            <person name="Settipalli S."/>
            <person name="Shea T."/>
            <person name="Sherpa N."/>
            <person name="Shi L."/>
            <person name="Shih D."/>
            <person name="Sparrow T."/>
            <person name="Spaulding J."/>
            <person name="Stalker J."/>
            <person name="Stange-Thomann N."/>
            <person name="Stavropoulos S."/>
            <person name="Stone C."/>
            <person name="Strader C."/>
            <person name="Tesfaye S."/>
            <person name="Thomson T."/>
            <person name="Thoulutsang Y."/>
            <person name="Thoulutsang D."/>
            <person name="Topham K."/>
            <person name="Topping I."/>
            <person name="Tsamla T."/>
            <person name="Vassiliev H."/>
            <person name="Vo A."/>
            <person name="Wangchuk T."/>
            <person name="Wangdi T."/>
            <person name="Weiand M."/>
            <person name="Wilkinson J."/>
            <person name="Wilson A."/>
            <person name="Yadav S."/>
            <person name="Young G."/>
            <person name="Yu Q."/>
            <person name="Zembek L."/>
            <person name="Zhong D."/>
            <person name="Zimmer A."/>
            <person name="Zwirko Z."/>
            <person name="Jaffe D.B."/>
            <person name="Alvarez P."/>
            <person name="Brockman W."/>
            <person name="Butler J."/>
            <person name="Chin C."/>
            <person name="Gnerre S."/>
            <person name="Grabherr M."/>
            <person name="Kleber M."/>
            <person name="Mauceli E."/>
            <person name="MacCallum I."/>
        </authorList>
    </citation>
    <scope>NUCLEOTIDE SEQUENCE [LARGE SCALE GENOMIC DNA]</scope>
    <source>
        <strain evidence="2">Rob3c / Tucson 14021-0248.25</strain>
    </source>
</reference>
<evidence type="ECO:0000313" key="1">
    <source>
        <dbReference type="EMBL" id="EDW47190.1"/>
    </source>
</evidence>
<dbReference type="OMA" id="THGIHFG"/>
<name>B4HMB3_DROSE</name>
<evidence type="ECO:0000313" key="2">
    <source>
        <dbReference type="Proteomes" id="UP000001292"/>
    </source>
</evidence>